<dbReference type="AlphaFoldDB" id="A0AAD6WBZ8"/>
<comment type="caution">
    <text evidence="1">The sequence shown here is derived from an EMBL/GenBank/DDBJ whole genome shotgun (WGS) entry which is preliminary data.</text>
</comment>
<name>A0AAD6WBZ8_9ROSI</name>
<sequence length="75" mass="8999">MELINHRRSRICQDKLCNNTGNIRKAKQKLKKWKDDDKLTKWNFNQWTIVKKLKLTTTKEASRERRLGQLMQGNA</sequence>
<dbReference type="EMBL" id="JAQIZT010000002">
    <property type="protein sequence ID" value="KAJ7006757.1"/>
    <property type="molecule type" value="Genomic_DNA"/>
</dbReference>
<evidence type="ECO:0000313" key="1">
    <source>
        <dbReference type="EMBL" id="KAJ7006757.1"/>
    </source>
</evidence>
<proteinExistence type="predicted"/>
<evidence type="ECO:0000313" key="2">
    <source>
        <dbReference type="Proteomes" id="UP001164929"/>
    </source>
</evidence>
<keyword evidence="2" id="KW-1185">Reference proteome</keyword>
<dbReference type="Proteomes" id="UP001164929">
    <property type="component" value="Chromosome 2"/>
</dbReference>
<organism evidence="1 2">
    <name type="scientific">Populus alba x Populus x berolinensis</name>
    <dbReference type="NCBI Taxonomy" id="444605"/>
    <lineage>
        <taxon>Eukaryota</taxon>
        <taxon>Viridiplantae</taxon>
        <taxon>Streptophyta</taxon>
        <taxon>Embryophyta</taxon>
        <taxon>Tracheophyta</taxon>
        <taxon>Spermatophyta</taxon>
        <taxon>Magnoliopsida</taxon>
        <taxon>eudicotyledons</taxon>
        <taxon>Gunneridae</taxon>
        <taxon>Pentapetalae</taxon>
        <taxon>rosids</taxon>
        <taxon>fabids</taxon>
        <taxon>Malpighiales</taxon>
        <taxon>Salicaceae</taxon>
        <taxon>Saliceae</taxon>
        <taxon>Populus</taxon>
    </lineage>
</organism>
<accession>A0AAD6WBZ8</accession>
<gene>
    <name evidence="1" type="ORF">NC653_005959</name>
</gene>
<reference evidence="1" key="1">
    <citation type="journal article" date="2023" name="Mol. Ecol. Resour.">
        <title>Chromosome-level genome assembly of a triploid poplar Populus alba 'Berolinensis'.</title>
        <authorList>
            <person name="Chen S."/>
            <person name="Yu Y."/>
            <person name="Wang X."/>
            <person name="Wang S."/>
            <person name="Zhang T."/>
            <person name="Zhou Y."/>
            <person name="He R."/>
            <person name="Meng N."/>
            <person name="Wang Y."/>
            <person name="Liu W."/>
            <person name="Liu Z."/>
            <person name="Liu J."/>
            <person name="Guo Q."/>
            <person name="Huang H."/>
            <person name="Sederoff R.R."/>
            <person name="Wang G."/>
            <person name="Qu G."/>
            <person name="Chen S."/>
        </authorList>
    </citation>
    <scope>NUCLEOTIDE SEQUENCE</scope>
    <source>
        <strain evidence="1">SC-2020</strain>
    </source>
</reference>
<protein>
    <submittedName>
        <fullName evidence="1">Uncharacterized protein</fullName>
    </submittedName>
</protein>